<comment type="caution">
    <text evidence="1">The sequence shown here is derived from an EMBL/GenBank/DDBJ whole genome shotgun (WGS) entry which is preliminary data.</text>
</comment>
<reference evidence="1" key="1">
    <citation type="journal article" date="2015" name="Nature">
        <title>Complex archaea that bridge the gap between prokaryotes and eukaryotes.</title>
        <authorList>
            <person name="Spang A."/>
            <person name="Saw J.H."/>
            <person name="Jorgensen S.L."/>
            <person name="Zaremba-Niedzwiedzka K."/>
            <person name="Martijn J."/>
            <person name="Lind A.E."/>
            <person name="van Eijk R."/>
            <person name="Schleper C."/>
            <person name="Guy L."/>
            <person name="Ettema T.J."/>
        </authorList>
    </citation>
    <scope>NUCLEOTIDE SEQUENCE</scope>
</reference>
<gene>
    <name evidence="1" type="ORF">LCGC14_0470980</name>
</gene>
<organism evidence="1">
    <name type="scientific">marine sediment metagenome</name>
    <dbReference type="NCBI Taxonomy" id="412755"/>
    <lineage>
        <taxon>unclassified sequences</taxon>
        <taxon>metagenomes</taxon>
        <taxon>ecological metagenomes</taxon>
    </lineage>
</organism>
<proteinExistence type="predicted"/>
<evidence type="ECO:0000313" key="1">
    <source>
        <dbReference type="EMBL" id="KKN66493.1"/>
    </source>
</evidence>
<dbReference type="AlphaFoldDB" id="A0A0F9VL18"/>
<sequence length="277" mass="32168">MDQILAKIKGLRKKPYFKLVSDQALFDVVAVDLNSCVPYDPDHNLDEDAWFKIEQFSKKNFCIDLLKQNFDSKDFDDLNKEQFSKIAYIFSVQDDNFYFQKITPSLFIKRKTLIFGETVKLEKNQNRLVVNALPDAVYFKVTDTLIFRNLATISSIFKGIDELYKEATSAEVKLFLDESFIKLGKDYDVNNVSKPNRKRIGLAMATLAAMSVVDKTKMLSYIDGYCEKKLRFEQQNNKFEISNDEELKLLLYGIEQRFYTTPFGHEKRLANSVQKLG</sequence>
<name>A0A0F9VL18_9ZZZZ</name>
<evidence type="ECO:0008006" key="2">
    <source>
        <dbReference type="Google" id="ProtNLM"/>
    </source>
</evidence>
<protein>
    <recommendedName>
        <fullName evidence="2">ATP F0F1 synthase synthase</fullName>
    </recommendedName>
</protein>
<dbReference type="EMBL" id="LAZR01000499">
    <property type="protein sequence ID" value="KKN66493.1"/>
    <property type="molecule type" value="Genomic_DNA"/>
</dbReference>
<accession>A0A0F9VL18</accession>